<organism evidence="1 2">
    <name type="scientific">Rotaria socialis</name>
    <dbReference type="NCBI Taxonomy" id="392032"/>
    <lineage>
        <taxon>Eukaryota</taxon>
        <taxon>Metazoa</taxon>
        <taxon>Spiralia</taxon>
        <taxon>Gnathifera</taxon>
        <taxon>Rotifera</taxon>
        <taxon>Eurotatoria</taxon>
        <taxon>Bdelloidea</taxon>
        <taxon>Philodinida</taxon>
        <taxon>Philodinidae</taxon>
        <taxon>Rotaria</taxon>
    </lineage>
</organism>
<protein>
    <submittedName>
        <fullName evidence="1">Uncharacterized protein</fullName>
    </submittedName>
</protein>
<dbReference type="EMBL" id="CAJOBS010006817">
    <property type="protein sequence ID" value="CAF4916595.1"/>
    <property type="molecule type" value="Genomic_DNA"/>
</dbReference>
<dbReference type="AlphaFoldDB" id="A0A821VYQ1"/>
<evidence type="ECO:0000313" key="1">
    <source>
        <dbReference type="EMBL" id="CAF4916595.1"/>
    </source>
</evidence>
<comment type="caution">
    <text evidence="1">The sequence shown here is derived from an EMBL/GenBank/DDBJ whole genome shotgun (WGS) entry which is preliminary data.</text>
</comment>
<gene>
    <name evidence="1" type="ORF">TOA249_LOCUS31791</name>
</gene>
<feature type="non-terminal residue" evidence="1">
    <location>
        <position position="1"/>
    </location>
</feature>
<accession>A0A821VYQ1</accession>
<evidence type="ECO:0000313" key="2">
    <source>
        <dbReference type="Proteomes" id="UP000663838"/>
    </source>
</evidence>
<dbReference type="Proteomes" id="UP000663838">
    <property type="component" value="Unassembled WGS sequence"/>
</dbReference>
<sequence>TGTTYGSGYQHFLAATINVIFKKWSAKLSAEHACAAGEIFFSAPPSQCKYAWPLKYKINKQNILDNYNQRKVYSSST</sequence>
<reference evidence="1" key="1">
    <citation type="submission" date="2021-02" db="EMBL/GenBank/DDBJ databases">
        <authorList>
            <person name="Nowell W R."/>
        </authorList>
    </citation>
    <scope>NUCLEOTIDE SEQUENCE</scope>
</reference>
<name>A0A821VYQ1_9BILA</name>
<proteinExistence type="predicted"/>